<name>A0A0U1L0G9_9FIRM</name>
<sequence>MAMAKLPVGVGVDGLPMATGYCRTGLLPSNKVIWRWDLTRRIFARGSMWLALIGETGSTSSVVAVRF</sequence>
<evidence type="ECO:0000313" key="2">
    <source>
        <dbReference type="Proteomes" id="UP000049855"/>
    </source>
</evidence>
<accession>A0A0U1L0G9</accession>
<dbReference type="EMBL" id="CTRP01000011">
    <property type="protein sequence ID" value="CQR72829.1"/>
    <property type="molecule type" value="Genomic_DNA"/>
</dbReference>
<gene>
    <name evidence="1" type="ORF">SpAn4DRAFT_3289</name>
</gene>
<organism evidence="1 2">
    <name type="scientific">Sporomusa ovata</name>
    <dbReference type="NCBI Taxonomy" id="2378"/>
    <lineage>
        <taxon>Bacteria</taxon>
        <taxon>Bacillati</taxon>
        <taxon>Bacillota</taxon>
        <taxon>Negativicutes</taxon>
        <taxon>Selenomonadales</taxon>
        <taxon>Sporomusaceae</taxon>
        <taxon>Sporomusa</taxon>
    </lineage>
</organism>
<protein>
    <submittedName>
        <fullName evidence="1">Uncharacterized protein</fullName>
    </submittedName>
</protein>
<dbReference type="Proteomes" id="UP000049855">
    <property type="component" value="Unassembled WGS sequence"/>
</dbReference>
<keyword evidence="2" id="KW-1185">Reference proteome</keyword>
<reference evidence="2" key="1">
    <citation type="submission" date="2015-03" db="EMBL/GenBank/DDBJ databases">
        <authorList>
            <person name="Nijsse Bart"/>
        </authorList>
    </citation>
    <scope>NUCLEOTIDE SEQUENCE [LARGE SCALE GENOMIC DNA]</scope>
</reference>
<evidence type="ECO:0000313" key="1">
    <source>
        <dbReference type="EMBL" id="CQR72829.1"/>
    </source>
</evidence>
<dbReference type="AlphaFoldDB" id="A0A0U1L0G9"/>
<proteinExistence type="predicted"/>